<organism evidence="1 2">
    <name type="scientific">Steccherinum ochraceum</name>
    <dbReference type="NCBI Taxonomy" id="92696"/>
    <lineage>
        <taxon>Eukaryota</taxon>
        <taxon>Fungi</taxon>
        <taxon>Dikarya</taxon>
        <taxon>Basidiomycota</taxon>
        <taxon>Agaricomycotina</taxon>
        <taxon>Agaricomycetes</taxon>
        <taxon>Polyporales</taxon>
        <taxon>Steccherinaceae</taxon>
        <taxon>Steccherinum</taxon>
    </lineage>
</organism>
<dbReference type="Proteomes" id="UP000292702">
    <property type="component" value="Unassembled WGS sequence"/>
</dbReference>
<name>A0A4R0RAH4_9APHY</name>
<accession>A0A4R0RAH4</accession>
<dbReference type="AlphaFoldDB" id="A0A4R0RAH4"/>
<evidence type="ECO:0000313" key="1">
    <source>
        <dbReference type="EMBL" id="TCD64412.1"/>
    </source>
</evidence>
<keyword evidence="2" id="KW-1185">Reference proteome</keyword>
<gene>
    <name evidence="1" type="ORF">EIP91_004093</name>
</gene>
<protein>
    <submittedName>
        <fullName evidence="1">Uncharacterized protein</fullName>
    </submittedName>
</protein>
<sequence>MNSNYTLRSGQCPHELSVVDQASLDDLLDAIANNLYVVQNLERGRSIVAIPTAVAFHTAATTSHTLVLRRRQASLPPTRAQPKCVAGIAVRGRSAYLPEREIFGREKD</sequence>
<proteinExistence type="predicted"/>
<dbReference type="EMBL" id="RWJN01000237">
    <property type="protein sequence ID" value="TCD64412.1"/>
    <property type="molecule type" value="Genomic_DNA"/>
</dbReference>
<evidence type="ECO:0000313" key="2">
    <source>
        <dbReference type="Proteomes" id="UP000292702"/>
    </source>
</evidence>
<comment type="caution">
    <text evidence="1">The sequence shown here is derived from an EMBL/GenBank/DDBJ whole genome shotgun (WGS) entry which is preliminary data.</text>
</comment>
<reference evidence="1 2" key="1">
    <citation type="submission" date="2018-11" db="EMBL/GenBank/DDBJ databases">
        <title>Genome assembly of Steccherinum ochraceum LE-BIN_3174, the white-rot fungus of the Steccherinaceae family (The Residual Polyporoid clade, Polyporales, Basidiomycota).</title>
        <authorList>
            <person name="Fedorova T.V."/>
            <person name="Glazunova O.A."/>
            <person name="Landesman E.O."/>
            <person name="Moiseenko K.V."/>
            <person name="Psurtseva N.V."/>
            <person name="Savinova O.S."/>
            <person name="Shakhova N.V."/>
            <person name="Tyazhelova T.V."/>
            <person name="Vasina D.V."/>
        </authorList>
    </citation>
    <scope>NUCLEOTIDE SEQUENCE [LARGE SCALE GENOMIC DNA]</scope>
    <source>
        <strain evidence="1 2">LE-BIN_3174</strain>
    </source>
</reference>